<proteinExistence type="predicted"/>
<name>A0A6C0HHC5_9ZZZZ</name>
<organism evidence="1">
    <name type="scientific">viral metagenome</name>
    <dbReference type="NCBI Taxonomy" id="1070528"/>
    <lineage>
        <taxon>unclassified sequences</taxon>
        <taxon>metagenomes</taxon>
        <taxon>organismal metagenomes</taxon>
    </lineage>
</organism>
<dbReference type="SUPFAM" id="SSF52540">
    <property type="entry name" value="P-loop containing nucleoside triphosphate hydrolases"/>
    <property type="match status" value="1"/>
</dbReference>
<dbReference type="AlphaFoldDB" id="A0A6C0HHC5"/>
<protein>
    <recommendedName>
        <fullName evidence="2">Helicase/UvrB N-terminal domain-containing protein</fullName>
    </recommendedName>
</protein>
<reference evidence="1" key="1">
    <citation type="journal article" date="2020" name="Nature">
        <title>Giant virus diversity and host interactions through global metagenomics.</title>
        <authorList>
            <person name="Schulz F."/>
            <person name="Roux S."/>
            <person name="Paez-Espino D."/>
            <person name="Jungbluth S."/>
            <person name="Walsh D.A."/>
            <person name="Denef V.J."/>
            <person name="McMahon K.D."/>
            <person name="Konstantinidis K.T."/>
            <person name="Eloe-Fadrosh E.A."/>
            <person name="Kyrpides N.C."/>
            <person name="Woyke T."/>
        </authorList>
    </citation>
    <scope>NUCLEOTIDE SEQUENCE</scope>
    <source>
        <strain evidence="1">GVMAG-M-3300023184-101</strain>
    </source>
</reference>
<accession>A0A6C0HHC5</accession>
<dbReference type="EMBL" id="MN739950">
    <property type="protein sequence ID" value="QHT79545.1"/>
    <property type="molecule type" value="Genomic_DNA"/>
</dbReference>
<dbReference type="InterPro" id="IPR027417">
    <property type="entry name" value="P-loop_NTPase"/>
</dbReference>
<sequence length="831" mass="95093">MDLIQRKLTKAEWTSIEIPVSSDEKRIIELIKDGYANVTLTRNYTPTLLKYMKIASSDQLDTYIYVQFIQKHVAALVKKYGIQNVPVVEINSDKLKKADIIRMSNTERQISENKSNMFEFVLLDLLEKCFKCKASKSKGPKGPGPGPGQGQGQGQDNWLYYYYTLSVLITYNVELFNSTLKQILKTIIAALESGVDIKVLLSMAQESIEKNDYLLKYADETLYEHQKKLFTLCKQPASKLVLYIAPTGTGKTLSPLGLSEGNKIIFVCAARHVGLALAKAAISAGKKVAFAFGCNGAEDIRLHYFAAKEYSINQKSGGIGKVDNTVGDKVEIMISDIQSYLPAMYYMLAFNPKEKIILYWDEPTITMDYADHEFHAIIKKNWSQNLIPNIVLSSATLPQKDELGETISGFKEKFAASQSSGVYEIISYDCKKTIPIINREGFVEMPHYLYDDYSKISEVVKHCKKFKTLLRYIDLDEAVKFILYVNLPEHDGKEQVYITSRRYKMELHFPNVESITMANIKNYYLELLGNLNPLAWPEIYTFMTTQRKQKQKSNINIVTTDAHTLTDGPTIFLADDVEKIAKFYIQNAQIPPSITNKLMDMIKFNKTINEQISILQEELENGVNKEKDTTKVKKDTDERIDPETKKEMVKIEALQSQIKIAMLNSIYVPNTKDHLYKHAYNAHTPEHSKPFTCTISELVVEQIMLIDDVDNSWKLLLLMGIGVFASHKSIRYTEIMKRLAQEQKLYLIIASTDYIYGTNYQFCHGYISKDLAYMSQEKCIQAMGRVGRNKLQHDYSVRFRDNELIWKLFQTDDDKPEVKNMNVLLGAHPRM</sequence>
<evidence type="ECO:0000313" key="1">
    <source>
        <dbReference type="EMBL" id="QHT79545.1"/>
    </source>
</evidence>
<evidence type="ECO:0008006" key="2">
    <source>
        <dbReference type="Google" id="ProtNLM"/>
    </source>
</evidence>